<dbReference type="InterPro" id="IPR018240">
    <property type="entry name" value="Clathrin_mu_CS"/>
</dbReference>
<evidence type="ECO:0000313" key="10">
    <source>
        <dbReference type="Proteomes" id="UP000790833"/>
    </source>
</evidence>
<dbReference type="PANTHER" id="PTHR10529">
    <property type="entry name" value="AP COMPLEX SUBUNIT MU"/>
    <property type="match status" value="1"/>
</dbReference>
<dbReference type="GO" id="GO:0030665">
    <property type="term" value="C:clathrin-coated vesicle membrane"/>
    <property type="evidence" value="ECO:0007669"/>
    <property type="project" value="UniProtKB-SubCell"/>
</dbReference>
<accession>A0A9P7VEH8</accession>
<keyword evidence="10" id="KW-1185">Reference proteome</keyword>
<keyword evidence="5" id="KW-0472">Membrane</keyword>
<organism evidence="9 10">
    <name type="scientific">Scheffersomyces spartinae</name>
    <dbReference type="NCBI Taxonomy" id="45513"/>
    <lineage>
        <taxon>Eukaryota</taxon>
        <taxon>Fungi</taxon>
        <taxon>Dikarya</taxon>
        <taxon>Ascomycota</taxon>
        <taxon>Saccharomycotina</taxon>
        <taxon>Pichiomycetes</taxon>
        <taxon>Debaryomycetaceae</taxon>
        <taxon>Scheffersomyces</taxon>
    </lineage>
</organism>
<dbReference type="FunFam" id="3.30.450.60:FF:000006">
    <property type="entry name" value="AP-1 complex subunit mu-1 isoform 1"/>
    <property type="match status" value="1"/>
</dbReference>
<evidence type="ECO:0000256" key="5">
    <source>
        <dbReference type="ARBA" id="ARBA00023136"/>
    </source>
</evidence>
<dbReference type="PRINTS" id="PR00314">
    <property type="entry name" value="CLATHRINADPT"/>
</dbReference>
<feature type="domain" description="MHD" evidence="8">
    <location>
        <begin position="182"/>
        <end position="459"/>
    </location>
</feature>
<dbReference type="InterPro" id="IPR050431">
    <property type="entry name" value="Adaptor_comp_med_subunit"/>
</dbReference>
<dbReference type="InterPro" id="IPR036168">
    <property type="entry name" value="AP2_Mu_C_sf"/>
</dbReference>
<evidence type="ECO:0000313" key="9">
    <source>
        <dbReference type="EMBL" id="KAG7195791.1"/>
    </source>
</evidence>
<dbReference type="PIRSF" id="PIRSF005992">
    <property type="entry name" value="Clathrin_mu"/>
    <property type="match status" value="1"/>
</dbReference>
<dbReference type="SUPFAM" id="SSF64356">
    <property type="entry name" value="SNARE-like"/>
    <property type="match status" value="1"/>
</dbReference>
<evidence type="ECO:0000256" key="1">
    <source>
        <dbReference type="ARBA" id="ARBA00004640"/>
    </source>
</evidence>
<dbReference type="InterPro" id="IPR028565">
    <property type="entry name" value="MHD"/>
</dbReference>
<dbReference type="Gene3D" id="2.60.40.1170">
    <property type="entry name" value="Mu homology domain, subdomain B"/>
    <property type="match status" value="2"/>
</dbReference>
<comment type="caution">
    <text evidence="9">The sequence shown here is derived from an EMBL/GenBank/DDBJ whole genome shotgun (WGS) entry which is preliminary data.</text>
</comment>
<keyword evidence="6" id="KW-0968">Cytoplasmic vesicle</keyword>
<dbReference type="EMBL" id="JAHMUF010000002">
    <property type="protein sequence ID" value="KAG7195791.1"/>
    <property type="molecule type" value="Genomic_DNA"/>
</dbReference>
<dbReference type="PROSITE" id="PS00991">
    <property type="entry name" value="CLAT_ADAPTOR_M_2"/>
    <property type="match status" value="1"/>
</dbReference>
<dbReference type="InterPro" id="IPR022775">
    <property type="entry name" value="AP_mu_sigma_su"/>
</dbReference>
<dbReference type="GO" id="GO:0030131">
    <property type="term" value="C:clathrin adaptor complex"/>
    <property type="evidence" value="ECO:0007669"/>
    <property type="project" value="UniProtKB-UniRule"/>
</dbReference>
<dbReference type="InterPro" id="IPR011012">
    <property type="entry name" value="Longin-like_dom_sf"/>
</dbReference>
<protein>
    <recommendedName>
        <fullName evidence="8">MHD domain-containing protein</fullName>
    </recommendedName>
</protein>
<gene>
    <name evidence="9" type="ORF">KQ657_002176</name>
</gene>
<keyword evidence="4 7" id="KW-0653">Protein transport</keyword>
<dbReference type="InterPro" id="IPR001392">
    <property type="entry name" value="Clathrin_mu"/>
</dbReference>
<evidence type="ECO:0000256" key="4">
    <source>
        <dbReference type="ARBA" id="ARBA00022927"/>
    </source>
</evidence>
<dbReference type="PROSITE" id="PS00990">
    <property type="entry name" value="CLAT_ADAPTOR_M_1"/>
    <property type="match status" value="1"/>
</dbReference>
<dbReference type="OrthoDB" id="10259133at2759"/>
<dbReference type="GeneID" id="66115550"/>
<comment type="similarity">
    <text evidence="2 7">Belongs to the adaptor complexes medium subunit family.</text>
</comment>
<dbReference type="CDD" id="cd14835">
    <property type="entry name" value="AP1_Mu_N"/>
    <property type="match status" value="1"/>
</dbReference>
<dbReference type="GO" id="GO:0016192">
    <property type="term" value="P:vesicle-mediated transport"/>
    <property type="evidence" value="ECO:0007669"/>
    <property type="project" value="InterPro"/>
</dbReference>
<dbReference type="Gene3D" id="3.30.450.60">
    <property type="match status" value="1"/>
</dbReference>
<dbReference type="Pfam" id="PF01217">
    <property type="entry name" value="Clat_adaptor_s"/>
    <property type="match status" value="1"/>
</dbReference>
<dbReference type="PROSITE" id="PS51072">
    <property type="entry name" value="MHD"/>
    <property type="match status" value="1"/>
</dbReference>
<dbReference type="CDD" id="cd09250">
    <property type="entry name" value="AP-1_Mu1_Cterm"/>
    <property type="match status" value="1"/>
</dbReference>
<reference evidence="9" key="1">
    <citation type="submission" date="2021-03" db="EMBL/GenBank/DDBJ databases">
        <authorList>
            <person name="Palmer J.M."/>
        </authorList>
    </citation>
    <scope>NUCLEOTIDE SEQUENCE</scope>
    <source>
        <strain evidence="9">ARV_011</strain>
    </source>
</reference>
<sequence>MASQLHFLDIKGKTLLSRDYKGDVATDAIDQFPLLLLQSENEEDESQFKPYLSHQGVHYVYIQHNNLYLCALTKKNENIMAMIVFLSKLIEVLTQYFKSLEEESIRDNFVIIYELLDEMMDFGIPQTTDTKILKEYITQDYYKLIRKARKADPNADSNTFVQPPPAVTNAVSWRKDGIVYKKNEAFLDVVELINMLINANGQVLNSEILGEVKMKSHLSGMPDLRLGLNDKGIFTGSGGGLGDASATEDGKSIEMEDIKFHQCVRLSKFENDRIITFIPPDGDFTLMSYRLSLAQFLMKPLILVTCKTKIHKHSRIEILCSVKAQIKKKSTANNVEIVIPLPEDADTPKFTPEYGSVKYVPEKSCLIWKLKTFAGGKQYHMRGEMGLPAVEDDTDRTLGNKFGNGLVSKKPIKVNFSIPYFTTSGIQVRYLRINEPKLQYQSYPWVRYITQSGDDYTVRMK</sequence>
<evidence type="ECO:0000259" key="8">
    <source>
        <dbReference type="PROSITE" id="PS51072"/>
    </source>
</evidence>
<evidence type="ECO:0000256" key="6">
    <source>
        <dbReference type="ARBA" id="ARBA00023329"/>
    </source>
</evidence>
<proteinExistence type="inferred from homology"/>
<keyword evidence="3 7" id="KW-0813">Transport</keyword>
<dbReference type="SUPFAM" id="SSF49447">
    <property type="entry name" value="Second domain of Mu2 adaptin subunit (ap50) of ap2 adaptor"/>
    <property type="match status" value="1"/>
</dbReference>
<dbReference type="RefSeq" id="XP_043051336.1">
    <property type="nucleotide sequence ID" value="XM_043192948.1"/>
</dbReference>
<name>A0A9P7VEH8_9ASCO</name>
<evidence type="ECO:0000256" key="2">
    <source>
        <dbReference type="ARBA" id="ARBA00005324"/>
    </source>
</evidence>
<dbReference type="Pfam" id="PF00928">
    <property type="entry name" value="Adap_comp_sub"/>
    <property type="match status" value="1"/>
</dbReference>
<dbReference type="AlphaFoldDB" id="A0A9P7VEH8"/>
<comment type="subcellular location">
    <subcellularLocation>
        <location evidence="1">Cytoplasmic vesicle</location>
        <location evidence="1">Clathrin-coated vesicle membrane</location>
    </subcellularLocation>
</comment>
<evidence type="ECO:0000256" key="3">
    <source>
        <dbReference type="ARBA" id="ARBA00022448"/>
    </source>
</evidence>
<dbReference type="GO" id="GO:0006886">
    <property type="term" value="P:intracellular protein transport"/>
    <property type="evidence" value="ECO:0007669"/>
    <property type="project" value="UniProtKB-UniRule"/>
</dbReference>
<evidence type="ECO:0000256" key="7">
    <source>
        <dbReference type="PIRNR" id="PIRNR005992"/>
    </source>
</evidence>
<dbReference type="Proteomes" id="UP000790833">
    <property type="component" value="Unassembled WGS sequence"/>
</dbReference>